<comment type="caution">
    <text evidence="3">The sequence shown here is derived from an EMBL/GenBank/DDBJ whole genome shotgun (WGS) entry which is preliminary data.</text>
</comment>
<dbReference type="EMBL" id="JACSPM010000001">
    <property type="protein sequence ID" value="MBD8021982.1"/>
    <property type="molecule type" value="Genomic_DNA"/>
</dbReference>
<accession>A0ABR8WYG1</accession>
<dbReference type="Proteomes" id="UP000602532">
    <property type="component" value="Unassembled WGS sequence"/>
</dbReference>
<feature type="transmembrane region" description="Helical" evidence="2">
    <location>
        <begin position="323"/>
        <end position="345"/>
    </location>
</feature>
<evidence type="ECO:0000313" key="3">
    <source>
        <dbReference type="EMBL" id="MBD8021982.1"/>
    </source>
</evidence>
<proteinExistence type="predicted"/>
<feature type="transmembrane region" description="Helical" evidence="2">
    <location>
        <begin position="248"/>
        <end position="267"/>
    </location>
</feature>
<evidence type="ECO:0000256" key="2">
    <source>
        <dbReference type="SAM" id="Phobius"/>
    </source>
</evidence>
<evidence type="ECO:0000256" key="1">
    <source>
        <dbReference type="SAM" id="Coils"/>
    </source>
</evidence>
<evidence type="ECO:0000313" key="4">
    <source>
        <dbReference type="Proteomes" id="UP000602532"/>
    </source>
</evidence>
<keyword evidence="2" id="KW-1133">Transmembrane helix</keyword>
<keyword evidence="4" id="KW-1185">Reference proteome</keyword>
<keyword evidence="2" id="KW-0472">Membrane</keyword>
<feature type="transmembrane region" description="Helical" evidence="2">
    <location>
        <begin position="279"/>
        <end position="303"/>
    </location>
</feature>
<gene>
    <name evidence="3" type="ORF">H9622_00080</name>
</gene>
<keyword evidence="2" id="KW-0812">Transmembrane</keyword>
<feature type="transmembrane region" description="Helical" evidence="2">
    <location>
        <begin position="410"/>
        <end position="427"/>
    </location>
</feature>
<protein>
    <recommendedName>
        <fullName evidence="5">Integral membrane protein</fullName>
    </recommendedName>
</protein>
<name>A0ABR8WYG1_9MICO</name>
<keyword evidence="1" id="KW-0175">Coiled coil</keyword>
<feature type="transmembrane region" description="Helical" evidence="2">
    <location>
        <begin position="388"/>
        <end position="404"/>
    </location>
</feature>
<feature type="coiled-coil region" evidence="1">
    <location>
        <begin position="2"/>
        <end position="29"/>
    </location>
</feature>
<reference evidence="3 4" key="1">
    <citation type="submission" date="2020-08" db="EMBL/GenBank/DDBJ databases">
        <title>A Genomic Blueprint of the Chicken Gut Microbiome.</title>
        <authorList>
            <person name="Gilroy R."/>
            <person name="Ravi A."/>
            <person name="Getino M."/>
            <person name="Pursley I."/>
            <person name="Horton D.L."/>
            <person name="Alikhan N.-F."/>
            <person name="Baker D."/>
            <person name="Gharbi K."/>
            <person name="Hall N."/>
            <person name="Watson M."/>
            <person name="Adriaenssens E.M."/>
            <person name="Foster-Nyarko E."/>
            <person name="Jarju S."/>
            <person name="Secka A."/>
            <person name="Antonio M."/>
            <person name="Oren A."/>
            <person name="Chaudhuri R."/>
            <person name="La Ragione R.M."/>
            <person name="Hildebrand F."/>
            <person name="Pallen M.J."/>
        </authorList>
    </citation>
    <scope>NUCLEOTIDE SEQUENCE [LARGE SCALE GENOMIC DNA]</scope>
    <source>
        <strain evidence="3 4">Sa1CUA4</strain>
    </source>
</reference>
<organism evidence="3 4">
    <name type="scientific">Microbacterium gallinarum</name>
    <dbReference type="NCBI Taxonomy" id="2762209"/>
    <lineage>
        <taxon>Bacteria</taxon>
        <taxon>Bacillati</taxon>
        <taxon>Actinomycetota</taxon>
        <taxon>Actinomycetes</taxon>
        <taxon>Micrococcales</taxon>
        <taxon>Microbacteriaceae</taxon>
        <taxon>Microbacterium</taxon>
    </lineage>
</organism>
<dbReference type="RefSeq" id="WP_191763043.1">
    <property type="nucleotide sequence ID" value="NZ_JACSPM010000001.1"/>
</dbReference>
<evidence type="ECO:0008006" key="5">
    <source>
        <dbReference type="Google" id="ProtNLM"/>
    </source>
</evidence>
<feature type="transmembrane region" description="Helical" evidence="2">
    <location>
        <begin position="44"/>
        <end position="67"/>
    </location>
</feature>
<sequence>MSDIDTADAQTLEARIRELERENARLAAETAAATPAPSGGRWRAWVSALCIVIAAILVPVSIVTAWARVQLVEEDAFVATLAPLVDDRAVQAMVIDEAMEAINDQVDFQTLTANVFDGIADLGLPPRAAQALGLLEAPAASGLENLVNEAVTRVVESDAFSDVWATATRAAHRALTTAATSDGGGLVVRTDEGVGIQLGAVVDAVKQRLVDRGVSAAQLIPEIDRVVIVGKGDNLAAVRTGYALATSLGWWLPVLTLVLFGLGIAVARRRSLAVLGTGLAIAIGAGALAIGLSVGDTVMGTVASDLGLSPAGLGVIYEQVVGAMTQTAIVLSVLGVFVALLGWAMGRSAAAQGTRSAVRSVNSSARRQLAARGLDTRGFGAWLARSRVLVRTIIAVLAVLWLFALRPLSFGDVVLVIVVAFAVAWLLELLQRREEEHPVEGDIVVESDIIEPEPVTTDAAADVAAASDPLSQDVKN</sequence>